<feature type="compositionally biased region" description="Pro residues" evidence="2">
    <location>
        <begin position="830"/>
        <end position="839"/>
    </location>
</feature>
<dbReference type="InterPro" id="IPR036875">
    <property type="entry name" value="Znf_CCHC_sf"/>
</dbReference>
<name>A0A5M6BYL6_9TREE</name>
<dbReference type="GO" id="GO:0006397">
    <property type="term" value="P:mRNA processing"/>
    <property type="evidence" value="ECO:0007669"/>
    <property type="project" value="UniProtKB-KW"/>
</dbReference>
<feature type="region of interest" description="Disordered" evidence="2">
    <location>
        <begin position="131"/>
        <end position="523"/>
    </location>
</feature>
<feature type="region of interest" description="Disordered" evidence="2">
    <location>
        <begin position="750"/>
        <end position="908"/>
    </location>
</feature>
<dbReference type="SMART" id="SM00343">
    <property type="entry name" value="ZnF_C2HC"/>
    <property type="match status" value="1"/>
</dbReference>
<feature type="region of interest" description="Disordered" evidence="2">
    <location>
        <begin position="985"/>
        <end position="1075"/>
    </location>
</feature>
<feature type="compositionally biased region" description="Polar residues" evidence="2">
    <location>
        <begin position="16"/>
        <end position="31"/>
    </location>
</feature>
<feature type="compositionally biased region" description="Low complexity" evidence="2">
    <location>
        <begin position="876"/>
        <end position="886"/>
    </location>
</feature>
<feature type="compositionally biased region" description="Polar residues" evidence="2">
    <location>
        <begin position="1372"/>
        <end position="1381"/>
    </location>
</feature>
<evidence type="ECO:0000313" key="3">
    <source>
        <dbReference type="EMBL" id="WWD17803.1"/>
    </source>
</evidence>
<feature type="compositionally biased region" description="Low complexity" evidence="2">
    <location>
        <begin position="612"/>
        <end position="630"/>
    </location>
</feature>
<evidence type="ECO:0000256" key="2">
    <source>
        <dbReference type="SAM" id="MobiDB-lite"/>
    </source>
</evidence>
<accession>A0A5M6BYL6</accession>
<feature type="compositionally biased region" description="Basic and acidic residues" evidence="2">
    <location>
        <begin position="300"/>
        <end position="311"/>
    </location>
</feature>
<feature type="compositionally biased region" description="Basic and acidic residues" evidence="2">
    <location>
        <begin position="760"/>
        <end position="771"/>
    </location>
</feature>
<feature type="compositionally biased region" description="Basic and acidic residues" evidence="2">
    <location>
        <begin position="1354"/>
        <end position="1364"/>
    </location>
</feature>
<feature type="compositionally biased region" description="Low complexity" evidence="2">
    <location>
        <begin position="181"/>
        <end position="213"/>
    </location>
</feature>
<feature type="region of interest" description="Disordered" evidence="2">
    <location>
        <begin position="1"/>
        <end position="38"/>
    </location>
</feature>
<dbReference type="SUPFAM" id="SSF57756">
    <property type="entry name" value="Retrovirus zinc finger-like domains"/>
    <property type="match status" value="1"/>
</dbReference>
<evidence type="ECO:0000256" key="1">
    <source>
        <dbReference type="ARBA" id="ARBA00022664"/>
    </source>
</evidence>
<dbReference type="EMBL" id="CP144054">
    <property type="protein sequence ID" value="WWD17803.1"/>
    <property type="molecule type" value="Genomic_DNA"/>
</dbReference>
<feature type="compositionally biased region" description="Low complexity" evidence="2">
    <location>
        <begin position="998"/>
        <end position="1022"/>
    </location>
</feature>
<reference evidence="3" key="1">
    <citation type="submission" date="2017-08" db="EMBL/GenBank/DDBJ databases">
        <authorList>
            <person name="Cuomo C."/>
            <person name="Billmyre B."/>
            <person name="Heitman J."/>
        </authorList>
    </citation>
    <scope>NUCLEOTIDE SEQUENCE</scope>
    <source>
        <strain evidence="3">CBS 12478</strain>
    </source>
</reference>
<feature type="compositionally biased region" description="Polar residues" evidence="2">
    <location>
        <begin position="1525"/>
        <end position="1538"/>
    </location>
</feature>
<feature type="compositionally biased region" description="Low complexity" evidence="2">
    <location>
        <begin position="1779"/>
        <end position="1790"/>
    </location>
</feature>
<dbReference type="GeneID" id="43588899"/>
<feature type="compositionally biased region" description="Low complexity" evidence="2">
    <location>
        <begin position="1036"/>
        <end position="1046"/>
    </location>
</feature>
<feature type="compositionally biased region" description="Polar residues" evidence="2">
    <location>
        <begin position="1636"/>
        <end position="1671"/>
    </location>
</feature>
<sequence length="1941" mass="203387">MAKRKRVSDVSGAGVVSNSTPKAGPSTSVVPDTTEHDRPSVRFLLADGSGEWKSRLKPKRTLDDMVSKMIDKLGVDASPQQLRLAHVREGGREVDIWDEFDFSAFKSRAFASPTTSTPLLVKVYPPSASSSAITTTLASVPTTPSAGKSVSFGDTPTRKGKTTPKRKERKKDSLTTPAKETTLGGAASPTAGASTPLPAPPASSSSTPATPSTKTKKQKKKKDASSPALATPTTASAASDIPTQSLPETPTAKSKSTQKEKSAVTTSISGSLTPAQAVAADTSGSIPSTPSTEKKKKSKMKDAPTPKKDEQEAGSATLGQNSQPDLPASEAHSAGKQKPRISLSNSTEHSLFTTSPSPLVSNNVPQASSSAIGLPETPTKSSSTKQRKRKRDSTATESPISAAQSPPSLVAAGTSDAAGVPDAAQRPRSESPTKQPKKKKARKSIGSTVTALPASPSSSSATSDPSSSAVPTPNIVSPLPRGPVSLLNKYKPVRPSPLGRVTGPTSEAAEEDDEETTVNAGPVATPEIVKNKRRREKKVKKMVQEVEPLRLSLATASTVEENGPVVVSATTPSKPSQAADELSVESAEAPTTLPLQSIDRLEEEVFLNGEIASTPSKSSKAGKASASRTTDVSTAHPELLRASSESLAADAPESVPVQPTPSRKARAARKPKTPVVERPVTPPPAITGLTEEVPTAFDDSITEEVESPPASPPPVVPPKKVAQPVNGAATQIPISTPYLLYVRPQDPLPFVTSKFSSSSFERKVTLTRKDEVGEEGPEHDEISSSSTSERETSPNDEEPDMPDPAVPPTTPAKPTRTRKKAPITSDVIVPPQPQQPETPSPKQTSVEEEDSAAAVEEEQELVAELETPIPNGDGHPSPSSPARSSLPPIPAPIVTKVSDPPSLRGPNGRVVSARQAKLALRGGCIICGGPGHLQKDCPTVKEGVETLQALLVERKKERKTVNSEQAIEALEMWIDRLGRIASKVKGTSATTKGLPATPVVSAPADQSSPAPAAPVESPQARSPSPPPRERTPSPVPALALAPVASPESTASSVSDKVASPEPIPIMAASLPREHTLPPIHLKALATRKAGSISGLSVSDAVIETGSSESESDDEDDSDDGSASESDRDNGDDDSKSSSGSRNNASASETSGTRSRSASRSSTSSTSTPPPVDISTLDPSMALQHFLTAPLSQRQKRAARKSAAAMKDVNLEEEASDASEIESSPEPLPPSSFARIRRDSESSVGEFEEPGAPSVDGREQDEDEDEDEVMAFTQPPVILPSQQLEAIETLSVDGRGPASQPSDGSRRSFADLAAMSSPTPILAEFPGSIALREAIEEDEQPERDAMQVDVEQSDVEDRTGDEAGKTGHVISQGLMSPPSSTGELHHDAEPIPGTQLLGVFDNEVTPRPRTRLREQLRKRVSRSPSPAPVVPEEDNEQQTELQAPIEIRLTPAPASPPAPEESQPPASAPSPPRRRLRSASRDLAVEVPSPRRMTRSRSHASLSPQPPSQPTRRSTRLTTPLRSSQVDQLDPSSPVQSTLAAIAEVEPPSTVKRRSTRRQTTPLHSSQVDQLESSPARSTRMRTPRAGSTAHESDAEADLMKTPLVPDSQPETETEKSQSQSQRSPRAGLRTRPSPLFMSQGSQIPQTQAYNLFPANGSSSSDIMSANETPVRQRNGVAVGSSPSVDSGRGMGKRGSMVRISSPIIEESEETTPVPSSPPAAGQKEQSVAVESDHESEVEPAAEAEVVSEAEEAQPNGFAHHHSDASSSSSSSSDDEEGGSRIPIPIPRIRPNGSMSISSSQPIYPSLPRAPSQGLTPGGGAFPTLSSLPREALRKMKSTFGFSSSQPDFGNSSVNGRQSRASMGPGTITAYGRKGATASTSAGGGGGKESDSSSSDDSGDSSDEEKTPIGLKGRFAGGGGAKKRRTKSLGGGTPGSARVRGW</sequence>
<evidence type="ECO:0000313" key="4">
    <source>
        <dbReference type="Proteomes" id="UP000322225"/>
    </source>
</evidence>
<dbReference type="RefSeq" id="XP_031860875.1">
    <property type="nucleotide sequence ID" value="XM_032004760.1"/>
</dbReference>
<feature type="compositionally biased region" description="Basic residues" evidence="2">
    <location>
        <begin position="663"/>
        <end position="672"/>
    </location>
</feature>
<keyword evidence="1" id="KW-0507">mRNA processing</keyword>
<organism evidence="3 4">
    <name type="scientific">Kwoniella shandongensis</name>
    <dbReference type="NCBI Taxonomy" id="1734106"/>
    <lineage>
        <taxon>Eukaryota</taxon>
        <taxon>Fungi</taxon>
        <taxon>Dikarya</taxon>
        <taxon>Basidiomycota</taxon>
        <taxon>Agaricomycotina</taxon>
        <taxon>Tremellomycetes</taxon>
        <taxon>Tremellales</taxon>
        <taxon>Cryptococcaceae</taxon>
        <taxon>Kwoniella</taxon>
    </lineage>
</organism>
<feature type="compositionally biased region" description="Polar residues" evidence="2">
    <location>
        <begin position="1557"/>
        <end position="1576"/>
    </location>
</feature>
<feature type="compositionally biased region" description="Acidic residues" evidence="2">
    <location>
        <begin position="1210"/>
        <end position="1219"/>
    </location>
</feature>
<gene>
    <name evidence="3" type="ORF">CI109_102245</name>
</gene>
<reference evidence="3" key="2">
    <citation type="submission" date="2024-01" db="EMBL/GenBank/DDBJ databases">
        <title>Comparative genomics of Cryptococcus and Kwoniella reveals pathogenesis evolution and contrasting modes of karyotype evolution via chromosome fusion or intercentromeric recombination.</title>
        <authorList>
            <person name="Coelho M.A."/>
            <person name="David-Palma M."/>
            <person name="Shea T."/>
            <person name="Bowers K."/>
            <person name="McGinley-Smith S."/>
            <person name="Mohammad A.W."/>
            <person name="Gnirke A."/>
            <person name="Yurkov A.M."/>
            <person name="Nowrousian M."/>
            <person name="Sun S."/>
            <person name="Cuomo C.A."/>
            <person name="Heitman J."/>
        </authorList>
    </citation>
    <scope>NUCLEOTIDE SEQUENCE</scope>
    <source>
        <strain evidence="3">CBS 12478</strain>
    </source>
</reference>
<dbReference type="GO" id="GO:0008270">
    <property type="term" value="F:zinc ion binding"/>
    <property type="evidence" value="ECO:0007669"/>
    <property type="project" value="InterPro"/>
</dbReference>
<feature type="region of interest" description="Disordered" evidence="2">
    <location>
        <begin position="1089"/>
        <end position="1311"/>
    </location>
</feature>
<dbReference type="InterPro" id="IPR001878">
    <property type="entry name" value="Znf_CCHC"/>
</dbReference>
<feature type="compositionally biased region" description="Polar residues" evidence="2">
    <location>
        <begin position="241"/>
        <end position="255"/>
    </location>
</feature>
<feature type="compositionally biased region" description="Low complexity" evidence="2">
    <location>
        <begin position="447"/>
        <end position="473"/>
    </location>
</feature>
<feature type="compositionally biased region" description="Acidic residues" evidence="2">
    <location>
        <begin position="1258"/>
        <end position="1268"/>
    </location>
</feature>
<feature type="compositionally biased region" description="Polar residues" evidence="2">
    <location>
        <begin position="342"/>
        <end position="371"/>
    </location>
</feature>
<proteinExistence type="predicted"/>
<dbReference type="PROSITE" id="PS50158">
    <property type="entry name" value="ZF_CCHC"/>
    <property type="match status" value="1"/>
</dbReference>
<dbReference type="GO" id="GO:0003676">
    <property type="term" value="F:nucleic acid binding"/>
    <property type="evidence" value="ECO:0007669"/>
    <property type="project" value="InterPro"/>
</dbReference>
<keyword evidence="4" id="KW-1185">Reference proteome</keyword>
<feature type="compositionally biased region" description="Acidic residues" evidence="2">
    <location>
        <begin position="1109"/>
        <end position="1121"/>
    </location>
</feature>
<dbReference type="OrthoDB" id="2565095at2759"/>
<dbReference type="Proteomes" id="UP000322225">
    <property type="component" value="Chromosome 4"/>
</dbReference>
<feature type="compositionally biased region" description="Pro residues" evidence="2">
    <location>
        <begin position="802"/>
        <end position="811"/>
    </location>
</feature>
<feature type="compositionally biased region" description="Basic and acidic residues" evidence="2">
    <location>
        <begin position="1124"/>
        <end position="1135"/>
    </location>
</feature>
<feature type="compositionally biased region" description="Basic residues" evidence="2">
    <location>
        <begin position="158"/>
        <end position="169"/>
    </location>
</feature>
<feature type="compositionally biased region" description="Polar residues" evidence="2">
    <location>
        <begin position="395"/>
        <end position="407"/>
    </location>
</feature>
<dbReference type="KEGG" id="ksn:43588899"/>
<feature type="region of interest" description="Disordered" evidence="2">
    <location>
        <begin position="562"/>
        <end position="722"/>
    </location>
</feature>
<feature type="compositionally biased region" description="Low complexity" evidence="2">
    <location>
        <begin position="225"/>
        <end position="239"/>
    </location>
</feature>
<feature type="compositionally biased region" description="Acidic residues" evidence="2">
    <location>
        <begin position="846"/>
        <end position="863"/>
    </location>
</feature>
<feature type="region of interest" description="Disordered" evidence="2">
    <location>
        <begin position="1333"/>
        <end position="1941"/>
    </location>
</feature>
<feature type="compositionally biased region" description="Low complexity" evidence="2">
    <location>
        <begin position="1136"/>
        <end position="1166"/>
    </location>
</feature>
<feature type="compositionally biased region" description="Low complexity" evidence="2">
    <location>
        <begin position="1509"/>
        <end position="1524"/>
    </location>
</feature>
<feature type="compositionally biased region" description="Polar residues" evidence="2">
    <location>
        <begin position="1839"/>
        <end position="1860"/>
    </location>
</feature>
<feature type="compositionally biased region" description="Polar residues" evidence="2">
    <location>
        <begin position="263"/>
        <end position="274"/>
    </location>
</feature>
<feature type="compositionally biased region" description="Polar residues" evidence="2">
    <location>
        <begin position="1792"/>
        <end position="1802"/>
    </location>
</feature>
<protein>
    <submittedName>
        <fullName evidence="3">Uncharacterized protein</fullName>
    </submittedName>
</protein>
<feature type="compositionally biased region" description="Acidic residues" evidence="2">
    <location>
        <begin position="1737"/>
        <end position="1751"/>
    </location>
</feature>